<dbReference type="AlphaFoldDB" id="A0A8H5ZUK3"/>
<dbReference type="InterPro" id="IPR029062">
    <property type="entry name" value="Class_I_gatase-like"/>
</dbReference>
<reference evidence="1 2" key="1">
    <citation type="submission" date="2019-04" db="EMBL/GenBank/DDBJ databases">
        <title>Aspergillus burnettii sp. nov., novel species from soil in southeast Queensland.</title>
        <authorList>
            <person name="Gilchrist C.L.M."/>
            <person name="Pitt J.I."/>
            <person name="Lange L."/>
            <person name="Lacey H.J."/>
            <person name="Vuong D."/>
            <person name="Midgley D.J."/>
            <person name="Greenfield P."/>
            <person name="Bradbury M."/>
            <person name="Lacey E."/>
            <person name="Busk P.K."/>
            <person name="Pilgaard B."/>
            <person name="Chooi Y.H."/>
            <person name="Piggott A.M."/>
        </authorList>
    </citation>
    <scope>NUCLEOTIDE SEQUENCE [LARGE SCALE GENOMIC DNA]</scope>
    <source>
        <strain evidence="1 2">FRR 5400</strain>
    </source>
</reference>
<evidence type="ECO:0000313" key="1">
    <source>
        <dbReference type="EMBL" id="KAF5855426.1"/>
    </source>
</evidence>
<evidence type="ECO:0000313" key="2">
    <source>
        <dbReference type="Proteomes" id="UP000541154"/>
    </source>
</evidence>
<comment type="caution">
    <text evidence="1">The sequence shown here is derived from an EMBL/GenBank/DDBJ whole genome shotgun (WGS) entry which is preliminary data.</text>
</comment>
<evidence type="ECO:0008006" key="3">
    <source>
        <dbReference type="Google" id="ProtNLM"/>
    </source>
</evidence>
<dbReference type="Proteomes" id="UP000541154">
    <property type="component" value="Unassembled WGS sequence"/>
</dbReference>
<sequence>MSSITPLKITVLINSTPDNRDVWLDMRPAWQEVFAIVFPISEVNLYNPVIERKFFNALEYNLVVLSGGKEDASCSEPWVLGVLDYVQNIVRNSSKTEILGICWGQQAVSITFHARCGIWGAETPSR</sequence>
<gene>
    <name evidence="1" type="ORF">ETB97_009236</name>
</gene>
<keyword evidence="2" id="KW-1185">Reference proteome</keyword>
<dbReference type="EMBL" id="SPNV01000436">
    <property type="protein sequence ID" value="KAF5855426.1"/>
    <property type="molecule type" value="Genomic_DNA"/>
</dbReference>
<proteinExistence type="predicted"/>
<name>A0A8H5ZUK3_PETAA</name>
<organism evidence="1 2">
    <name type="scientific">Petromyces alliaceus</name>
    <name type="common">Aspergillus alliaceus</name>
    <dbReference type="NCBI Taxonomy" id="209559"/>
    <lineage>
        <taxon>Eukaryota</taxon>
        <taxon>Fungi</taxon>
        <taxon>Dikarya</taxon>
        <taxon>Ascomycota</taxon>
        <taxon>Pezizomycotina</taxon>
        <taxon>Eurotiomycetes</taxon>
        <taxon>Eurotiomycetidae</taxon>
        <taxon>Eurotiales</taxon>
        <taxon>Aspergillaceae</taxon>
        <taxon>Aspergillus</taxon>
        <taxon>Aspergillus subgen. Circumdati</taxon>
    </lineage>
</organism>
<accession>A0A8H5ZUK3</accession>
<dbReference type="Gene3D" id="3.40.50.880">
    <property type="match status" value="1"/>
</dbReference>
<protein>
    <recommendedName>
        <fullName evidence="3">Glutamine amidotransferase domain-containing protein</fullName>
    </recommendedName>
</protein>
<dbReference type="SUPFAM" id="SSF52317">
    <property type="entry name" value="Class I glutamine amidotransferase-like"/>
    <property type="match status" value="1"/>
</dbReference>